<sequence length="116" mass="13134">MARFCEHSRHAMTIVPDKAARVYRFVRQLTFSVSSNVFTKARERASFQSTVSTANEAGLMVLEKFVEPKRARSSGQFSRASSRDRGLTTDSAELKIGNQSKRDLDAENLNLHHEKM</sequence>
<reference evidence="2" key="1">
    <citation type="submission" date="2023-08" db="EMBL/GenBank/DDBJ databases">
        <title>A de novo genome assembly of Solanum verrucosum Schlechtendal, a Mexican diploid species geographically isolated from the other diploid A-genome species in potato relatives.</title>
        <authorList>
            <person name="Hosaka K."/>
        </authorList>
    </citation>
    <scope>NUCLEOTIDE SEQUENCE</scope>
    <source>
        <tissue evidence="2">Young leaves</tissue>
    </source>
</reference>
<name>A0AAF0V7A3_SOLVR</name>
<gene>
    <name evidence="2" type="ORF">MTR67_052650</name>
</gene>
<protein>
    <submittedName>
        <fullName evidence="2">Uncharacterized protein</fullName>
    </submittedName>
</protein>
<keyword evidence="3" id="KW-1185">Reference proteome</keyword>
<dbReference type="EMBL" id="CP133623">
    <property type="protein sequence ID" value="WMV59265.1"/>
    <property type="molecule type" value="Genomic_DNA"/>
</dbReference>
<dbReference type="AlphaFoldDB" id="A0AAF0V7A3"/>
<accession>A0AAF0V7A3</accession>
<evidence type="ECO:0000256" key="1">
    <source>
        <dbReference type="SAM" id="MobiDB-lite"/>
    </source>
</evidence>
<feature type="region of interest" description="Disordered" evidence="1">
    <location>
        <begin position="69"/>
        <end position="116"/>
    </location>
</feature>
<evidence type="ECO:0000313" key="3">
    <source>
        <dbReference type="Proteomes" id="UP001234989"/>
    </source>
</evidence>
<evidence type="ECO:0000313" key="2">
    <source>
        <dbReference type="EMBL" id="WMV59265.1"/>
    </source>
</evidence>
<organism evidence="2 3">
    <name type="scientific">Solanum verrucosum</name>
    <dbReference type="NCBI Taxonomy" id="315347"/>
    <lineage>
        <taxon>Eukaryota</taxon>
        <taxon>Viridiplantae</taxon>
        <taxon>Streptophyta</taxon>
        <taxon>Embryophyta</taxon>
        <taxon>Tracheophyta</taxon>
        <taxon>Spermatophyta</taxon>
        <taxon>Magnoliopsida</taxon>
        <taxon>eudicotyledons</taxon>
        <taxon>Gunneridae</taxon>
        <taxon>Pentapetalae</taxon>
        <taxon>asterids</taxon>
        <taxon>lamiids</taxon>
        <taxon>Solanales</taxon>
        <taxon>Solanaceae</taxon>
        <taxon>Solanoideae</taxon>
        <taxon>Solaneae</taxon>
        <taxon>Solanum</taxon>
    </lineage>
</organism>
<feature type="compositionally biased region" description="Basic and acidic residues" evidence="1">
    <location>
        <begin position="100"/>
        <end position="116"/>
    </location>
</feature>
<proteinExistence type="predicted"/>
<dbReference type="Proteomes" id="UP001234989">
    <property type="component" value="Chromosome 12"/>
</dbReference>